<dbReference type="RefSeq" id="WP_174582028.1">
    <property type="nucleotide sequence ID" value="NZ_CAJNOB010000023.1"/>
</dbReference>
<name>A0A8J2FSH4_9BACT</name>
<keyword evidence="9" id="KW-1185">Reference proteome</keyword>
<comment type="caution">
    <text evidence="8">The sequence shown here is derived from an EMBL/GenBank/DDBJ whole genome shotgun (WGS) entry which is preliminary data.</text>
</comment>
<feature type="transmembrane region" description="Helical" evidence="7">
    <location>
        <begin position="157"/>
        <end position="181"/>
    </location>
</feature>
<feature type="transmembrane region" description="Helical" evidence="7">
    <location>
        <begin position="270"/>
        <end position="291"/>
    </location>
</feature>
<feature type="transmembrane region" description="Helical" evidence="7">
    <location>
        <begin position="406"/>
        <end position="423"/>
    </location>
</feature>
<dbReference type="PANTHER" id="PTHR11819:SF195">
    <property type="entry name" value="SODIUM_GLUCOSE COTRANSPORTER 4"/>
    <property type="match status" value="1"/>
</dbReference>
<dbReference type="PROSITE" id="PS50283">
    <property type="entry name" value="NA_SOLUT_SYMP_3"/>
    <property type="match status" value="1"/>
</dbReference>
<evidence type="ECO:0000313" key="8">
    <source>
        <dbReference type="EMBL" id="CAF0698770.1"/>
    </source>
</evidence>
<proteinExistence type="inferred from homology"/>
<evidence type="ECO:0000256" key="3">
    <source>
        <dbReference type="ARBA" id="ARBA00022692"/>
    </source>
</evidence>
<feature type="transmembrane region" description="Helical" evidence="7">
    <location>
        <begin position="81"/>
        <end position="101"/>
    </location>
</feature>
<dbReference type="InterPro" id="IPR001734">
    <property type="entry name" value="Na/solute_symporter"/>
</dbReference>
<dbReference type="AlphaFoldDB" id="A0A8J2FSH4"/>
<organism evidence="8 9">
    <name type="scientific">Candidatus Methylacidithermus pantelleriae</name>
    <dbReference type="NCBI Taxonomy" id="2744239"/>
    <lineage>
        <taxon>Bacteria</taxon>
        <taxon>Pseudomonadati</taxon>
        <taxon>Verrucomicrobiota</taxon>
        <taxon>Methylacidiphilae</taxon>
        <taxon>Methylacidiphilales</taxon>
        <taxon>Methylacidiphilaceae</taxon>
        <taxon>Candidatus Methylacidithermus</taxon>
    </lineage>
</organism>
<evidence type="ECO:0000256" key="6">
    <source>
        <dbReference type="RuleBase" id="RU362091"/>
    </source>
</evidence>
<evidence type="ECO:0000256" key="1">
    <source>
        <dbReference type="ARBA" id="ARBA00004141"/>
    </source>
</evidence>
<feature type="transmembrane region" description="Helical" evidence="7">
    <location>
        <begin position="376"/>
        <end position="394"/>
    </location>
</feature>
<dbReference type="InterPro" id="IPR038377">
    <property type="entry name" value="Na/Glc_symporter_sf"/>
</dbReference>
<dbReference type="GO" id="GO:0005412">
    <property type="term" value="F:D-glucose:sodium symporter activity"/>
    <property type="evidence" value="ECO:0007669"/>
    <property type="project" value="TreeGrafter"/>
</dbReference>
<dbReference type="NCBIfam" id="TIGR00813">
    <property type="entry name" value="sss"/>
    <property type="match status" value="1"/>
</dbReference>
<dbReference type="PANTHER" id="PTHR11819">
    <property type="entry name" value="SOLUTE CARRIER FAMILY 5"/>
    <property type="match status" value="1"/>
</dbReference>
<protein>
    <submittedName>
        <fullName evidence="8">Sodium transporter</fullName>
    </submittedName>
</protein>
<feature type="transmembrane region" description="Helical" evidence="7">
    <location>
        <begin position="430"/>
        <end position="449"/>
    </location>
</feature>
<comment type="subcellular location">
    <subcellularLocation>
        <location evidence="1">Membrane</location>
        <topology evidence="1">Multi-pass membrane protein</topology>
    </subcellularLocation>
</comment>
<evidence type="ECO:0000313" key="9">
    <source>
        <dbReference type="Proteomes" id="UP000663859"/>
    </source>
</evidence>
<evidence type="ECO:0000256" key="4">
    <source>
        <dbReference type="ARBA" id="ARBA00022989"/>
    </source>
</evidence>
<feature type="transmembrane region" description="Helical" evidence="7">
    <location>
        <begin position="469"/>
        <end position="490"/>
    </location>
</feature>
<feature type="transmembrane region" description="Helical" evidence="7">
    <location>
        <begin position="231"/>
        <end position="249"/>
    </location>
</feature>
<feature type="transmembrane region" description="Helical" evidence="7">
    <location>
        <begin position="122"/>
        <end position="145"/>
    </location>
</feature>
<evidence type="ECO:0000256" key="5">
    <source>
        <dbReference type="ARBA" id="ARBA00023136"/>
    </source>
</evidence>
<keyword evidence="5 7" id="KW-0472">Membrane</keyword>
<feature type="transmembrane region" description="Helical" evidence="7">
    <location>
        <begin position="188"/>
        <end position="211"/>
    </location>
</feature>
<feature type="transmembrane region" description="Helical" evidence="7">
    <location>
        <begin position="528"/>
        <end position="547"/>
    </location>
</feature>
<gene>
    <name evidence="8" type="ORF">MPNT_30013</name>
</gene>
<dbReference type="Gene3D" id="1.20.1730.10">
    <property type="entry name" value="Sodium/glucose cotransporter"/>
    <property type="match status" value="1"/>
</dbReference>
<comment type="similarity">
    <text evidence="2 6">Belongs to the sodium:solute symporter (SSF) (TC 2.A.21) family.</text>
</comment>
<feature type="transmembrane region" description="Helical" evidence="7">
    <location>
        <begin position="326"/>
        <end position="355"/>
    </location>
</feature>
<evidence type="ECO:0000256" key="7">
    <source>
        <dbReference type="SAM" id="Phobius"/>
    </source>
</evidence>
<keyword evidence="4 7" id="KW-1133">Transmembrane helix</keyword>
<accession>A0A8J2FSH4</accession>
<dbReference type="CDD" id="cd10329">
    <property type="entry name" value="SLC5sbd_SGLT1-like"/>
    <property type="match status" value="1"/>
</dbReference>
<dbReference type="Proteomes" id="UP000663859">
    <property type="component" value="Unassembled WGS sequence"/>
</dbReference>
<reference evidence="8" key="1">
    <citation type="submission" date="2021-02" db="EMBL/GenBank/DDBJ databases">
        <authorList>
            <person name="Cremers G."/>
            <person name="Picone N."/>
        </authorList>
    </citation>
    <scope>NUCLEOTIDE SEQUENCE</scope>
    <source>
        <strain evidence="8">PQ17</strain>
    </source>
</reference>
<dbReference type="EMBL" id="CAJNOB010000023">
    <property type="protein sequence ID" value="CAF0698770.1"/>
    <property type="molecule type" value="Genomic_DNA"/>
</dbReference>
<keyword evidence="3 7" id="KW-0812">Transmembrane</keyword>
<dbReference type="Pfam" id="PF00474">
    <property type="entry name" value="SSF"/>
    <property type="match status" value="1"/>
</dbReference>
<dbReference type="GO" id="GO:0005886">
    <property type="term" value="C:plasma membrane"/>
    <property type="evidence" value="ECO:0007669"/>
    <property type="project" value="TreeGrafter"/>
</dbReference>
<feature type="transmembrane region" description="Helical" evidence="7">
    <location>
        <begin position="6"/>
        <end position="26"/>
    </location>
</feature>
<sequence>MPFRQLTFWDWIALAGYFGVLWAIGWRWAGKGKDPATYFLAGRNVGWIPVGASLFISNISTEHVVGLAGAGARSGLAAGQFEWLACPILLLLGWWLAPYYLRLKLYTMPEYVKRRYGQGPALLLSLTTVVTYVLTKVSVHLYAAFLILSPLVGWSPILTSIFLVGCTGLYTVAGGLGAVIYADLFQTVILLAGSFILTWLGLQELGGLANLRRVLPATHFAVWRPASDPDYPWTGIVFGAPILGFWYWCTDQSIVQRVLAARDSEHARAGAILAGFLKLLPVFLFVLPGMIARALFPSELLGNSTTGDRTDLAYVFLVTRLLPPGLVGFSLAGMLAALMGAMSAVFNSTSTLLTMDFYRKLRPAASQRELVQVGRWLTLVTVVLGILWSPLIPHLRGGLFLYLQKMQAYLSPPIAACFLWGMLSAKPNEGGAWVCLTIGLALGLARIGLELTDPFVTFHNPVVRAWIDLPFLHYATFLFVLSSALLWTASTSRRLGSGKRIPAPNLPLVRIGETTCPEHPQTTPSWKIHLLASLLLLLVLICLWMYFA</sequence>
<evidence type="ECO:0000256" key="2">
    <source>
        <dbReference type="ARBA" id="ARBA00006434"/>
    </source>
</evidence>